<comment type="pathway">
    <text evidence="5">Cofactor biosynthesis; coenzyme A biosynthesis; CoA from (R)-pantothenate: step 5/5.</text>
</comment>
<evidence type="ECO:0000256" key="3">
    <source>
        <dbReference type="ARBA" id="ARBA00022840"/>
    </source>
</evidence>
<dbReference type="InterPro" id="IPR001977">
    <property type="entry name" value="Depp_CoAkinase"/>
</dbReference>
<keyword evidence="3 5" id="KW-0067">ATP-binding</keyword>
<name>A0ABS8PLE5_9BACT</name>
<dbReference type="CDD" id="cd02022">
    <property type="entry name" value="DPCK"/>
    <property type="match status" value="1"/>
</dbReference>
<evidence type="ECO:0000256" key="4">
    <source>
        <dbReference type="ARBA" id="ARBA00022993"/>
    </source>
</evidence>
<dbReference type="PANTHER" id="PTHR10695">
    <property type="entry name" value="DEPHOSPHO-COA KINASE-RELATED"/>
    <property type="match status" value="1"/>
</dbReference>
<dbReference type="HAMAP" id="MF_00376">
    <property type="entry name" value="Dephospho_CoA_kinase"/>
    <property type="match status" value="1"/>
</dbReference>
<evidence type="ECO:0000313" key="8">
    <source>
        <dbReference type="Proteomes" id="UP001199816"/>
    </source>
</evidence>
<dbReference type="EMBL" id="JAJNEC010000003">
    <property type="protein sequence ID" value="MCD2421690.1"/>
    <property type="molecule type" value="Genomic_DNA"/>
</dbReference>
<reference evidence="7 8" key="1">
    <citation type="submission" date="2021-11" db="EMBL/GenBank/DDBJ databases">
        <title>Genomic of Niabella pedocola.</title>
        <authorList>
            <person name="Wu T."/>
        </authorList>
    </citation>
    <scope>NUCLEOTIDE SEQUENCE [LARGE SCALE GENOMIC DNA]</scope>
    <source>
        <strain evidence="7 8">JCM 31011</strain>
    </source>
</reference>
<comment type="similarity">
    <text evidence="1 5">Belongs to the CoaE family.</text>
</comment>
<keyword evidence="8" id="KW-1185">Reference proteome</keyword>
<keyword evidence="5" id="KW-0963">Cytoplasm</keyword>
<keyword evidence="4 5" id="KW-0173">Coenzyme A biosynthesis</keyword>
<gene>
    <name evidence="5 7" type="primary">coaE</name>
    <name evidence="7" type="ORF">LQ567_02885</name>
</gene>
<dbReference type="PROSITE" id="PS51219">
    <property type="entry name" value="DPCK"/>
    <property type="match status" value="1"/>
</dbReference>
<keyword evidence="5 7" id="KW-0418">Kinase</keyword>
<dbReference type="Proteomes" id="UP001199816">
    <property type="component" value="Unassembled WGS sequence"/>
</dbReference>
<dbReference type="RefSeq" id="WP_231002595.1">
    <property type="nucleotide sequence ID" value="NZ_JAJNEC010000003.1"/>
</dbReference>
<keyword evidence="2 5" id="KW-0547">Nucleotide-binding</keyword>
<feature type="binding site" evidence="5">
    <location>
        <begin position="11"/>
        <end position="16"/>
    </location>
    <ligand>
        <name>ATP</name>
        <dbReference type="ChEBI" id="CHEBI:30616"/>
    </ligand>
</feature>
<keyword evidence="5 7" id="KW-0808">Transferase</keyword>
<dbReference type="PANTHER" id="PTHR10695:SF46">
    <property type="entry name" value="BIFUNCTIONAL COENZYME A SYNTHASE-RELATED"/>
    <property type="match status" value="1"/>
</dbReference>
<organism evidence="7 8">
    <name type="scientific">Niabella pedocola</name>
    <dbReference type="NCBI Taxonomy" id="1752077"/>
    <lineage>
        <taxon>Bacteria</taxon>
        <taxon>Pseudomonadati</taxon>
        <taxon>Bacteroidota</taxon>
        <taxon>Chitinophagia</taxon>
        <taxon>Chitinophagales</taxon>
        <taxon>Chitinophagaceae</taxon>
        <taxon>Niabella</taxon>
    </lineage>
</organism>
<comment type="function">
    <text evidence="5">Catalyzes the phosphorylation of the 3'-hydroxyl group of dephosphocoenzyme A to form coenzyme A.</text>
</comment>
<evidence type="ECO:0000256" key="6">
    <source>
        <dbReference type="NCBIfam" id="TIGR00152"/>
    </source>
</evidence>
<dbReference type="NCBIfam" id="TIGR00152">
    <property type="entry name" value="dephospho-CoA kinase"/>
    <property type="match status" value="1"/>
</dbReference>
<dbReference type="GO" id="GO:0004140">
    <property type="term" value="F:dephospho-CoA kinase activity"/>
    <property type="evidence" value="ECO:0007669"/>
    <property type="project" value="UniProtKB-EC"/>
</dbReference>
<evidence type="ECO:0000256" key="1">
    <source>
        <dbReference type="ARBA" id="ARBA00009018"/>
    </source>
</evidence>
<evidence type="ECO:0000256" key="2">
    <source>
        <dbReference type="ARBA" id="ARBA00022741"/>
    </source>
</evidence>
<sequence length="197" mass="22338">MLKVGITGGIGSGKTLVAAIFHTLGIPVYDADAAAKRLMNTSAEIREQIVRLFGNDTYRGQQLDRAVLASKVFSDPEKLKQLNQVVHPVTIRDSQDWFTKQAAPYAIKEAAIFFESGSDRYVDYMIGVTAPEALRIRRTMERNHITEEQVRERMQQQMDEAEKMRRCHFVIDNSETTSLIAQVMEIHQQILALQKNA</sequence>
<comment type="subcellular location">
    <subcellularLocation>
        <location evidence="5">Cytoplasm</location>
    </subcellularLocation>
</comment>
<proteinExistence type="inferred from homology"/>
<comment type="caution">
    <text evidence="7">The sequence shown here is derived from an EMBL/GenBank/DDBJ whole genome shotgun (WGS) entry which is preliminary data.</text>
</comment>
<accession>A0ABS8PLE5</accession>
<dbReference type="Pfam" id="PF01121">
    <property type="entry name" value="CoaE"/>
    <property type="match status" value="1"/>
</dbReference>
<protein>
    <recommendedName>
        <fullName evidence="5 6">Dephospho-CoA kinase</fullName>
        <ecNumber evidence="5 6">2.7.1.24</ecNumber>
    </recommendedName>
    <alternativeName>
        <fullName evidence="5">Dephosphocoenzyme A kinase</fullName>
    </alternativeName>
</protein>
<comment type="catalytic activity">
    <reaction evidence="5">
        <text>3'-dephospho-CoA + ATP = ADP + CoA + H(+)</text>
        <dbReference type="Rhea" id="RHEA:18245"/>
        <dbReference type="ChEBI" id="CHEBI:15378"/>
        <dbReference type="ChEBI" id="CHEBI:30616"/>
        <dbReference type="ChEBI" id="CHEBI:57287"/>
        <dbReference type="ChEBI" id="CHEBI:57328"/>
        <dbReference type="ChEBI" id="CHEBI:456216"/>
        <dbReference type="EC" id="2.7.1.24"/>
    </reaction>
</comment>
<dbReference type="EC" id="2.7.1.24" evidence="5 6"/>
<dbReference type="SUPFAM" id="SSF52540">
    <property type="entry name" value="P-loop containing nucleoside triphosphate hydrolases"/>
    <property type="match status" value="1"/>
</dbReference>
<evidence type="ECO:0000256" key="5">
    <source>
        <dbReference type="HAMAP-Rule" id="MF_00376"/>
    </source>
</evidence>
<dbReference type="Gene3D" id="3.40.50.300">
    <property type="entry name" value="P-loop containing nucleotide triphosphate hydrolases"/>
    <property type="match status" value="1"/>
</dbReference>
<dbReference type="InterPro" id="IPR027417">
    <property type="entry name" value="P-loop_NTPase"/>
</dbReference>
<evidence type="ECO:0000313" key="7">
    <source>
        <dbReference type="EMBL" id="MCD2421690.1"/>
    </source>
</evidence>